<proteinExistence type="predicted"/>
<sequence>MIRKTPLALTLCALLTSTPQALASFDMSDCQWSDARCLLKGDPTLTPGNDSRDNLLRLLSEEKSYALPVQAMPSDITRSRDFYFAYHPQWDAVALPPATTPAKNEDETLTRQMAGLKIDPAQFTSSGTTDSLGTSDYDREDRFVSYTLDAVSQFNAALLADTTLTPEQRHSLALARMKQFYGTDIKALTETLNAFPADSNAMLFSRYITGVAHFYGGDYDAATQDFTLLQGSKQPWLAETAQYMLMRTALNKSSQNSVGQYGDFDVTRVNREDALLAQKEAQAYLQHWPEGRYADSARGMLRRINWYLQAWPQLAGLYEQAFRHAANAQEMREQVTEYDNVFGRQFLEQPVSEPFPDAPLVSYVELLRSLRLNSSNKPALTQEQLDASKPVFEKSGKLPLWQDLQLNLWQATGNGDAILQAVKPAKTLPPHDILAFSEQVLHGDALMGKKQWSAAKTFWQQLLKLSQDNEQQQYVQAKLAATLVYNGDVAEIFAPDSAITNLRFRSRVLKTQASPELLRQQASAGPNAEERTIALHTLLVRDLTENRFGDWLNDKKLISGITPPVIGEAFDDVNLSTFAWNGDDKQAGYVCRNLEDTVTVLSNNAEDAHALNCLGEFFRNTQTRVDLWKDGAGNDVLEAAINRKQPWGQYDRQSYYQQVMSSSKAEPEDKSYALYRAILCYAPSGANECGGEEVDKRQRKSWFTQLKTEYPGSPWAQKLKYYW</sequence>
<keyword evidence="1" id="KW-0732">Signal</keyword>
<dbReference type="AlphaFoldDB" id="A0A7T0H1J9"/>
<dbReference type="InterPro" id="IPR011990">
    <property type="entry name" value="TPR-like_helical_dom_sf"/>
</dbReference>
<gene>
    <name evidence="2" type="ORF">IDM36_07070</name>
</gene>
<dbReference type="Gene3D" id="1.25.40.10">
    <property type="entry name" value="Tetratricopeptide repeat domain"/>
    <property type="match status" value="1"/>
</dbReference>
<reference evidence="2" key="1">
    <citation type="submission" date="2020-09" db="EMBL/GenBank/DDBJ databases">
        <title>First Report of a novel Colistin-Resistant species of Enterobacter cloacae complex Producing MCR-5 isolated from hospital sewage water.</title>
        <authorList>
            <person name="Zhou K."/>
        </authorList>
    </citation>
    <scope>NUCLEOTIDE SEQUENCE [LARGE SCALE GENOMIC DNA]</scope>
    <source>
        <strain evidence="2">HSW1412</strain>
    </source>
</reference>
<name>A0A7T0H1J9_9ENTR</name>
<feature type="signal peptide" evidence="1">
    <location>
        <begin position="1"/>
        <end position="23"/>
    </location>
</feature>
<evidence type="ECO:0000313" key="2">
    <source>
        <dbReference type="EMBL" id="QPK01868.1"/>
    </source>
</evidence>
<evidence type="ECO:0000256" key="1">
    <source>
        <dbReference type="SAM" id="SignalP"/>
    </source>
</evidence>
<protein>
    <recommendedName>
        <fullName evidence="3">Outer membrane assembly lipoprotein YfiO</fullName>
    </recommendedName>
</protein>
<feature type="chain" id="PRO_5032758311" description="Outer membrane assembly lipoprotein YfiO" evidence="1">
    <location>
        <begin position="24"/>
        <end position="723"/>
    </location>
</feature>
<dbReference type="EMBL" id="CP061801">
    <property type="protein sequence ID" value="QPK01868.1"/>
    <property type="molecule type" value="Genomic_DNA"/>
</dbReference>
<accession>A0A7T0H1J9</accession>
<evidence type="ECO:0008006" key="3">
    <source>
        <dbReference type="Google" id="ProtNLM"/>
    </source>
</evidence>
<organism evidence="2">
    <name type="scientific">Enterobacter mori</name>
    <dbReference type="NCBI Taxonomy" id="539813"/>
    <lineage>
        <taxon>Bacteria</taxon>
        <taxon>Pseudomonadati</taxon>
        <taxon>Pseudomonadota</taxon>
        <taxon>Gammaproteobacteria</taxon>
        <taxon>Enterobacterales</taxon>
        <taxon>Enterobacteriaceae</taxon>
        <taxon>Enterobacter</taxon>
    </lineage>
</organism>